<reference evidence="1" key="1">
    <citation type="submission" date="2023-04" db="EMBL/GenBank/DDBJ databases">
        <title>Draft Genome sequencing of Naganishia species isolated from polar environments using Oxford Nanopore Technology.</title>
        <authorList>
            <person name="Leo P."/>
            <person name="Venkateswaran K."/>
        </authorList>
    </citation>
    <scope>NUCLEOTIDE SEQUENCE</scope>
    <source>
        <strain evidence="1">MNA-CCFEE 5425</strain>
    </source>
</reference>
<dbReference type="Proteomes" id="UP001243375">
    <property type="component" value="Unassembled WGS sequence"/>
</dbReference>
<evidence type="ECO:0000313" key="1">
    <source>
        <dbReference type="EMBL" id="KAJ9118752.1"/>
    </source>
</evidence>
<gene>
    <name evidence="1" type="ORF">QFC22_003973</name>
</gene>
<sequence length="72" mass="7865">MLASFTLNFSKSATQVIGQYYVLIRNGKSGFRAIMQSITATSDWLAAELESTGRFVRMNAGSGESLPLVAFR</sequence>
<comment type="caution">
    <text evidence="1">The sequence shown here is derived from an EMBL/GenBank/DDBJ whole genome shotgun (WGS) entry which is preliminary data.</text>
</comment>
<protein>
    <submittedName>
        <fullName evidence="1">Uncharacterized protein</fullName>
    </submittedName>
</protein>
<accession>A0ACC2X649</accession>
<dbReference type="EMBL" id="JASBWU010000010">
    <property type="protein sequence ID" value="KAJ9118752.1"/>
    <property type="molecule type" value="Genomic_DNA"/>
</dbReference>
<name>A0ACC2X649_9TREE</name>
<evidence type="ECO:0000313" key="2">
    <source>
        <dbReference type="Proteomes" id="UP001243375"/>
    </source>
</evidence>
<organism evidence="1 2">
    <name type="scientific">Naganishia vaughanmartiniae</name>
    <dbReference type="NCBI Taxonomy" id="1424756"/>
    <lineage>
        <taxon>Eukaryota</taxon>
        <taxon>Fungi</taxon>
        <taxon>Dikarya</taxon>
        <taxon>Basidiomycota</taxon>
        <taxon>Agaricomycotina</taxon>
        <taxon>Tremellomycetes</taxon>
        <taxon>Filobasidiales</taxon>
        <taxon>Filobasidiaceae</taxon>
        <taxon>Naganishia</taxon>
    </lineage>
</organism>
<proteinExistence type="predicted"/>
<keyword evidence="2" id="KW-1185">Reference proteome</keyword>